<evidence type="ECO:0000256" key="5">
    <source>
        <dbReference type="ARBA" id="ARBA00023284"/>
    </source>
</evidence>
<dbReference type="CDD" id="cd02966">
    <property type="entry name" value="TlpA_like_family"/>
    <property type="match status" value="1"/>
</dbReference>
<evidence type="ECO:0000256" key="2">
    <source>
        <dbReference type="ARBA" id="ARBA00022748"/>
    </source>
</evidence>
<evidence type="ECO:0000256" key="6">
    <source>
        <dbReference type="SAM" id="SignalP"/>
    </source>
</evidence>
<dbReference type="AlphaFoldDB" id="A0A193GIA7"/>
<dbReference type="KEGG" id="bfz:BAU07_22795"/>
<sequence>MNRRTLLRSLCTLGGAAAAGAALASKAAGTPSPDPAAALLAQAYPDLEGRSQALSQWKGRPMLVNFWATWCAPCVKEMPELDALSRRYPRVQFVGLAIDTSPNVVKFVAKVPVSYPLLTAGMASIGLMRSLGNGPGGLPFTVVLAADGSIRKQILGPVDPSELDSVLAQLSG</sequence>
<comment type="subcellular location">
    <subcellularLocation>
        <location evidence="1">Periplasm</location>
    </subcellularLocation>
</comment>
<keyword evidence="2" id="KW-0201">Cytochrome c-type biogenesis</keyword>
<keyword evidence="6" id="KW-0732">Signal</keyword>
<dbReference type="Proteomes" id="UP000091926">
    <property type="component" value="Chromosome"/>
</dbReference>
<dbReference type="InterPro" id="IPR036249">
    <property type="entry name" value="Thioredoxin-like_sf"/>
</dbReference>
<dbReference type="OrthoDB" id="9811352at2"/>
<dbReference type="InterPro" id="IPR017937">
    <property type="entry name" value="Thioredoxin_CS"/>
</dbReference>
<dbReference type="GO" id="GO:0017004">
    <property type="term" value="P:cytochrome complex assembly"/>
    <property type="evidence" value="ECO:0007669"/>
    <property type="project" value="UniProtKB-KW"/>
</dbReference>
<keyword evidence="9" id="KW-1185">Reference proteome</keyword>
<dbReference type="InterPro" id="IPR013740">
    <property type="entry name" value="Redoxin"/>
</dbReference>
<keyword evidence="4" id="KW-1015">Disulfide bond</keyword>
<evidence type="ECO:0000256" key="4">
    <source>
        <dbReference type="ARBA" id="ARBA00023157"/>
    </source>
</evidence>
<feature type="domain" description="Thioredoxin" evidence="7">
    <location>
        <begin position="26"/>
        <end position="172"/>
    </location>
</feature>
<dbReference type="Gene3D" id="3.40.30.10">
    <property type="entry name" value="Glutaredoxin"/>
    <property type="match status" value="1"/>
</dbReference>
<feature type="signal peptide" evidence="6">
    <location>
        <begin position="1"/>
        <end position="27"/>
    </location>
</feature>
<evidence type="ECO:0000256" key="3">
    <source>
        <dbReference type="ARBA" id="ARBA00022764"/>
    </source>
</evidence>
<dbReference type="PROSITE" id="PS51318">
    <property type="entry name" value="TAT"/>
    <property type="match status" value="1"/>
</dbReference>
<dbReference type="InterPro" id="IPR013766">
    <property type="entry name" value="Thioredoxin_domain"/>
</dbReference>
<dbReference type="RefSeq" id="WP_066662857.1">
    <property type="nucleotide sequence ID" value="NZ_CBCSCL010000043.1"/>
</dbReference>
<feature type="chain" id="PRO_5008259024" evidence="6">
    <location>
        <begin position="28"/>
        <end position="172"/>
    </location>
</feature>
<evidence type="ECO:0000313" key="9">
    <source>
        <dbReference type="Proteomes" id="UP000091926"/>
    </source>
</evidence>
<dbReference type="SUPFAM" id="SSF52833">
    <property type="entry name" value="Thioredoxin-like"/>
    <property type="match status" value="1"/>
</dbReference>
<protein>
    <submittedName>
        <fullName evidence="8">Thioredoxin</fullName>
    </submittedName>
</protein>
<dbReference type="PANTHER" id="PTHR42852">
    <property type="entry name" value="THIOL:DISULFIDE INTERCHANGE PROTEIN DSBE"/>
    <property type="match status" value="1"/>
</dbReference>
<keyword evidence="3" id="KW-0574">Periplasm</keyword>
<dbReference type="InterPro" id="IPR006311">
    <property type="entry name" value="TAT_signal"/>
</dbReference>
<evidence type="ECO:0000259" key="7">
    <source>
        <dbReference type="PROSITE" id="PS51352"/>
    </source>
</evidence>
<evidence type="ECO:0000313" key="8">
    <source>
        <dbReference type="EMBL" id="ANN79570.1"/>
    </source>
</evidence>
<dbReference type="GO" id="GO:0042597">
    <property type="term" value="C:periplasmic space"/>
    <property type="evidence" value="ECO:0007669"/>
    <property type="project" value="UniProtKB-SubCell"/>
</dbReference>
<reference evidence="8 9" key="1">
    <citation type="submission" date="2016-06" db="EMBL/GenBank/DDBJ databases">
        <title>Complete genome sequences of Bordetella bronchialis and Bordetella flabilis.</title>
        <authorList>
            <person name="LiPuma J.J."/>
            <person name="Spilker T."/>
        </authorList>
    </citation>
    <scope>NUCLEOTIDE SEQUENCE [LARGE SCALE GENOMIC DNA]</scope>
    <source>
        <strain evidence="8 9">AU10664</strain>
    </source>
</reference>
<accession>A0A193GIA7</accession>
<organism evidence="8 9">
    <name type="scientific">Bordetella flabilis</name>
    <dbReference type="NCBI Taxonomy" id="463014"/>
    <lineage>
        <taxon>Bacteria</taxon>
        <taxon>Pseudomonadati</taxon>
        <taxon>Pseudomonadota</taxon>
        <taxon>Betaproteobacteria</taxon>
        <taxon>Burkholderiales</taxon>
        <taxon>Alcaligenaceae</taxon>
        <taxon>Bordetella</taxon>
    </lineage>
</organism>
<dbReference type="InterPro" id="IPR050553">
    <property type="entry name" value="Thioredoxin_ResA/DsbE_sf"/>
</dbReference>
<dbReference type="GO" id="GO:0015036">
    <property type="term" value="F:disulfide oxidoreductase activity"/>
    <property type="evidence" value="ECO:0007669"/>
    <property type="project" value="UniProtKB-ARBA"/>
</dbReference>
<proteinExistence type="predicted"/>
<keyword evidence="5" id="KW-0676">Redox-active center</keyword>
<name>A0A193GIA7_9BORD</name>
<dbReference type="PROSITE" id="PS00194">
    <property type="entry name" value="THIOREDOXIN_1"/>
    <property type="match status" value="1"/>
</dbReference>
<dbReference type="PANTHER" id="PTHR42852:SF6">
    <property type="entry name" value="THIOL:DISULFIDE INTERCHANGE PROTEIN DSBE"/>
    <property type="match status" value="1"/>
</dbReference>
<dbReference type="Pfam" id="PF08534">
    <property type="entry name" value="Redoxin"/>
    <property type="match status" value="1"/>
</dbReference>
<dbReference type="PROSITE" id="PS51352">
    <property type="entry name" value="THIOREDOXIN_2"/>
    <property type="match status" value="1"/>
</dbReference>
<dbReference type="STRING" id="463014.BAU07_22795"/>
<dbReference type="EMBL" id="CP016172">
    <property type="protein sequence ID" value="ANN79570.1"/>
    <property type="molecule type" value="Genomic_DNA"/>
</dbReference>
<evidence type="ECO:0000256" key="1">
    <source>
        <dbReference type="ARBA" id="ARBA00004418"/>
    </source>
</evidence>
<gene>
    <name evidence="8" type="ORF">BAU07_22795</name>
</gene>